<dbReference type="PROSITE" id="PS00395">
    <property type="entry name" value="ALANINE_RACEMASE"/>
    <property type="match status" value="1"/>
</dbReference>
<dbReference type="Pfam" id="PF01168">
    <property type="entry name" value="Ala_racemase_N"/>
    <property type="match status" value="1"/>
</dbReference>
<comment type="caution">
    <text evidence="9">The sequence shown here is derived from an EMBL/GenBank/DDBJ whole genome shotgun (WGS) entry which is preliminary data.</text>
</comment>
<dbReference type="PRINTS" id="PR00992">
    <property type="entry name" value="ALARACEMASE"/>
</dbReference>
<organism evidence="9 10">
    <name type="scientific">Bartonella raoultii</name>
    <dbReference type="NCBI Taxonomy" id="1457020"/>
    <lineage>
        <taxon>Bacteria</taxon>
        <taxon>Pseudomonadati</taxon>
        <taxon>Pseudomonadota</taxon>
        <taxon>Alphaproteobacteria</taxon>
        <taxon>Hyphomicrobiales</taxon>
        <taxon>Bartonellaceae</taxon>
        <taxon>Bartonella</taxon>
    </lineage>
</organism>
<dbReference type="Gene3D" id="3.20.20.10">
    <property type="entry name" value="Alanine racemase"/>
    <property type="match status" value="1"/>
</dbReference>
<comment type="cofactor">
    <cofactor evidence="2 7">
        <name>pyridoxal 5'-phosphate</name>
        <dbReference type="ChEBI" id="CHEBI:597326"/>
    </cofactor>
</comment>
<dbReference type="InterPro" id="IPR001608">
    <property type="entry name" value="Ala_racemase_N"/>
</dbReference>
<gene>
    <name evidence="9" type="primary">alr</name>
    <name evidence="9" type="ORF">K3248_00900</name>
</gene>
<evidence type="ECO:0000256" key="3">
    <source>
        <dbReference type="ARBA" id="ARBA00007880"/>
    </source>
</evidence>
<dbReference type="InterPro" id="IPR020622">
    <property type="entry name" value="Ala_racemase_pyridoxalP-BS"/>
</dbReference>
<evidence type="ECO:0000256" key="2">
    <source>
        <dbReference type="ARBA" id="ARBA00001933"/>
    </source>
</evidence>
<keyword evidence="5 7" id="KW-0663">Pyridoxal phosphate</keyword>
<accession>A0ABS7I3D4</accession>
<name>A0ABS7I3D4_9HYPH</name>
<feature type="active site" description="Proton acceptor; specific for D-alanine" evidence="7">
    <location>
        <position position="47"/>
    </location>
</feature>
<dbReference type="SUPFAM" id="SSF51419">
    <property type="entry name" value="PLP-binding barrel"/>
    <property type="match status" value="1"/>
</dbReference>
<evidence type="ECO:0000256" key="4">
    <source>
        <dbReference type="ARBA" id="ARBA00013089"/>
    </source>
</evidence>
<sequence length="375" mass="41313">MNKSINDKANVFFPATTVATIDIDAIVENYITLSQHVIPAQCSAVVKANAYGLGANKIAPALYQVGCRTFFVAKIEEALQLKTVLPENVMIALLNGLPHATEELIAQSGIVPVLNSWSAIKDWQTLCQKKHKKFPAIIQIDTHMNRLGLDKKELQELIRQPTIFEKAEIKYILSHLANGEDSTHPSNAIQLAAFKAILAKLPTCKVSFANSGGIFLGSDFHFDLVRPGIALYGVDPREKHQTTLKPVLKLQAQVIQSRYVDAGTAVGYKESFVTCRPSTLATISIGYADGWPRLLSNKGSVYFNGHALPIVGYISMDSIILDTTDLDKKPQRGDWVELIGPNQSVEKVARDANTIPNEILTSLGSRYQRIYLEKN</sequence>
<keyword evidence="10" id="KW-1185">Reference proteome</keyword>
<proteinExistence type="inferred from homology"/>
<feature type="binding site" evidence="7">
    <location>
        <position position="316"/>
    </location>
    <ligand>
        <name>substrate</name>
    </ligand>
</feature>
<comment type="catalytic activity">
    <reaction evidence="1 7">
        <text>L-alanine = D-alanine</text>
        <dbReference type="Rhea" id="RHEA:20249"/>
        <dbReference type="ChEBI" id="CHEBI:57416"/>
        <dbReference type="ChEBI" id="CHEBI:57972"/>
        <dbReference type="EC" id="5.1.1.1"/>
    </reaction>
</comment>
<dbReference type="PANTHER" id="PTHR30511">
    <property type="entry name" value="ALANINE RACEMASE"/>
    <property type="match status" value="1"/>
</dbReference>
<feature type="binding site" evidence="7">
    <location>
        <position position="146"/>
    </location>
    <ligand>
        <name>substrate</name>
    </ligand>
</feature>
<keyword evidence="6 7" id="KW-0413">Isomerase</keyword>
<dbReference type="PANTHER" id="PTHR30511:SF0">
    <property type="entry name" value="ALANINE RACEMASE, CATABOLIC-RELATED"/>
    <property type="match status" value="1"/>
</dbReference>
<evidence type="ECO:0000256" key="1">
    <source>
        <dbReference type="ARBA" id="ARBA00000316"/>
    </source>
</evidence>
<dbReference type="InterPro" id="IPR029066">
    <property type="entry name" value="PLP-binding_barrel"/>
</dbReference>
<comment type="pathway">
    <text evidence="7">Amino-acid biosynthesis; D-alanine biosynthesis; D-alanine from L-alanine: step 1/1.</text>
</comment>
<dbReference type="Pfam" id="PF00842">
    <property type="entry name" value="Ala_racemase_C"/>
    <property type="match status" value="1"/>
</dbReference>
<dbReference type="SMART" id="SM01005">
    <property type="entry name" value="Ala_racemase_C"/>
    <property type="match status" value="1"/>
</dbReference>
<dbReference type="InterPro" id="IPR011079">
    <property type="entry name" value="Ala_racemase_C"/>
</dbReference>
<dbReference type="InterPro" id="IPR009006">
    <property type="entry name" value="Ala_racemase/Decarboxylase_C"/>
</dbReference>
<dbReference type="Gene3D" id="2.40.37.10">
    <property type="entry name" value="Lyase, Ornithine Decarboxylase, Chain A, domain 1"/>
    <property type="match status" value="1"/>
</dbReference>
<dbReference type="EC" id="5.1.1.1" evidence="4 7"/>
<comment type="function">
    <text evidence="7">Catalyzes the interconversion of L-alanine and D-alanine. May also act on other amino acids.</text>
</comment>
<dbReference type="InterPro" id="IPR000821">
    <property type="entry name" value="Ala_racemase"/>
</dbReference>
<feature type="active site" description="Proton acceptor; specific for L-alanine" evidence="7">
    <location>
        <position position="268"/>
    </location>
</feature>
<evidence type="ECO:0000256" key="7">
    <source>
        <dbReference type="HAMAP-Rule" id="MF_01201"/>
    </source>
</evidence>
<dbReference type="NCBIfam" id="TIGR00492">
    <property type="entry name" value="alr"/>
    <property type="match status" value="1"/>
</dbReference>
<dbReference type="Proteomes" id="UP000746918">
    <property type="component" value="Unassembled WGS sequence"/>
</dbReference>
<evidence type="ECO:0000256" key="6">
    <source>
        <dbReference type="ARBA" id="ARBA00023235"/>
    </source>
</evidence>
<evidence type="ECO:0000313" key="10">
    <source>
        <dbReference type="Proteomes" id="UP000746918"/>
    </source>
</evidence>
<evidence type="ECO:0000313" key="9">
    <source>
        <dbReference type="EMBL" id="MBX4335176.1"/>
    </source>
</evidence>
<dbReference type="SUPFAM" id="SSF50621">
    <property type="entry name" value="Alanine racemase C-terminal domain-like"/>
    <property type="match status" value="1"/>
</dbReference>
<feature type="modified residue" description="N6-(pyridoxal phosphate)lysine" evidence="7">
    <location>
        <position position="47"/>
    </location>
</feature>
<dbReference type="EMBL" id="JAIFRO010000001">
    <property type="protein sequence ID" value="MBX4335176.1"/>
    <property type="molecule type" value="Genomic_DNA"/>
</dbReference>
<evidence type="ECO:0000256" key="5">
    <source>
        <dbReference type="ARBA" id="ARBA00022898"/>
    </source>
</evidence>
<comment type="similarity">
    <text evidence="3 7">Belongs to the alanine racemase family.</text>
</comment>
<dbReference type="CDD" id="cd00430">
    <property type="entry name" value="PLPDE_III_AR"/>
    <property type="match status" value="1"/>
</dbReference>
<dbReference type="GO" id="GO:0008784">
    <property type="term" value="F:alanine racemase activity"/>
    <property type="evidence" value="ECO:0007669"/>
    <property type="project" value="UniProtKB-EC"/>
</dbReference>
<evidence type="ECO:0000259" key="8">
    <source>
        <dbReference type="SMART" id="SM01005"/>
    </source>
</evidence>
<dbReference type="HAMAP" id="MF_01201">
    <property type="entry name" value="Ala_racemase"/>
    <property type="match status" value="1"/>
</dbReference>
<feature type="domain" description="Alanine racemase C-terminal" evidence="8">
    <location>
        <begin position="247"/>
        <end position="372"/>
    </location>
</feature>
<protein>
    <recommendedName>
        <fullName evidence="4 7">Alanine racemase</fullName>
        <ecNumber evidence="4 7">5.1.1.1</ecNumber>
    </recommendedName>
</protein>
<dbReference type="RefSeq" id="WP_220716489.1">
    <property type="nucleotide sequence ID" value="NZ_JAIFRO010000001.1"/>
</dbReference>
<reference evidence="9 10" key="1">
    <citation type="submission" date="2021-08" db="EMBL/GenBank/DDBJ databases">
        <title>Bartonella raoulti 094 sp. nov.</title>
        <authorList>
            <person name="Zgheib R."/>
            <person name="Hammoud A."/>
        </authorList>
    </citation>
    <scope>NUCLEOTIDE SEQUENCE [LARGE SCALE GENOMIC DNA]</scope>
    <source>
        <strain evidence="9 10">094</strain>
    </source>
</reference>